<reference evidence="2 3" key="1">
    <citation type="submission" date="2017-10" db="EMBL/GenBank/DDBJ databases">
        <title>Genomic analysis of the genus Acetobacter.</title>
        <authorList>
            <person name="Kim K.H."/>
            <person name="Chun B.H."/>
            <person name="Son A.R."/>
            <person name="Jeon C.O."/>
        </authorList>
    </citation>
    <scope>NUCLEOTIDE SEQUENCE [LARGE SCALE GENOMIC DNA]</scope>
    <source>
        <strain evidence="2 3">LHT 2458</strain>
    </source>
</reference>
<protein>
    <submittedName>
        <fullName evidence="2">Uncharacterized protein</fullName>
    </submittedName>
</protein>
<gene>
    <name evidence="2" type="ORF">CSR02_08805</name>
</gene>
<proteinExistence type="predicted"/>
<keyword evidence="1" id="KW-0472">Membrane</keyword>
<accession>A0A2G4RBM2</accession>
<organism evidence="2 3">
    <name type="scientific">Acetobacter pomorum</name>
    <dbReference type="NCBI Taxonomy" id="65959"/>
    <lineage>
        <taxon>Bacteria</taxon>
        <taxon>Pseudomonadati</taxon>
        <taxon>Pseudomonadota</taxon>
        <taxon>Alphaproteobacteria</taxon>
        <taxon>Acetobacterales</taxon>
        <taxon>Acetobacteraceae</taxon>
        <taxon>Acetobacter</taxon>
    </lineage>
</organism>
<dbReference type="Proteomes" id="UP000228751">
    <property type="component" value="Unassembled WGS sequence"/>
</dbReference>
<evidence type="ECO:0000313" key="2">
    <source>
        <dbReference type="EMBL" id="PHY93964.1"/>
    </source>
</evidence>
<keyword evidence="3" id="KW-1185">Reference proteome</keyword>
<dbReference type="AlphaFoldDB" id="A0A2G4RBM2"/>
<keyword evidence="1" id="KW-1133">Transmembrane helix</keyword>
<dbReference type="EMBL" id="PEBQ01000118">
    <property type="protein sequence ID" value="PHY93964.1"/>
    <property type="molecule type" value="Genomic_DNA"/>
</dbReference>
<feature type="transmembrane region" description="Helical" evidence="1">
    <location>
        <begin position="215"/>
        <end position="237"/>
    </location>
</feature>
<sequence>MYAAMKMIIQTGVRLQKNDLKSHILENQNVAYTLPKIIIRHKRKPQDIRESIIMKKKIDTNNAPITYPSIFVDAKERSQMDFDRAYNSPKRKKFESALFDIIILGGGMVHELGHYLTAKFFTSIDPVQIIMLSAFSAHNFPGCAKSSKQQSKKTWLSLRKVIAIFLSLRGTTWYAGSVRDDGYVLPNPTNAHIFSSTNPGRQELICSLGGPILQLIYGMILLYAFFITITTNSILLNKINLTSTSIPNFCYIITCFSFCVLLFSSSLSNIVLPLCNLYPYQDKKGLKSDGFIIKMAFKNIRKLR</sequence>
<keyword evidence="1" id="KW-0812">Transmembrane</keyword>
<evidence type="ECO:0000256" key="1">
    <source>
        <dbReference type="SAM" id="Phobius"/>
    </source>
</evidence>
<feature type="transmembrane region" description="Helical" evidence="1">
    <location>
        <begin position="249"/>
        <end position="272"/>
    </location>
</feature>
<comment type="caution">
    <text evidence="2">The sequence shown here is derived from an EMBL/GenBank/DDBJ whole genome shotgun (WGS) entry which is preliminary data.</text>
</comment>
<evidence type="ECO:0000313" key="3">
    <source>
        <dbReference type="Proteomes" id="UP000228751"/>
    </source>
</evidence>
<name>A0A2G4RBM2_9PROT</name>